<comment type="caution">
    <text evidence="1">The sequence shown here is derived from an EMBL/GenBank/DDBJ whole genome shotgun (WGS) entry which is preliminary data.</text>
</comment>
<sequence>MKIYILILALGLVSSSGFSQRLTKGDDSLDKKVLAVEVAGPELLTREMVQELKLTVPQQEEVKLLNEQRYQQLLQSEQTATANDATIQKVHFQNDKALTKVLSSEQLKRFLELEGRQNAYQLTELYNH</sequence>
<accession>A0A6B2H519</accession>
<dbReference type="RefSeq" id="WP_162345492.1">
    <property type="nucleotide sequence ID" value="NZ_JAAEAA010000006.1"/>
</dbReference>
<reference evidence="1 2" key="1">
    <citation type="submission" date="2020-01" db="EMBL/GenBank/DDBJ databases">
        <authorList>
            <person name="Kim M.K."/>
        </authorList>
    </citation>
    <scope>NUCLEOTIDE SEQUENCE [LARGE SCALE GENOMIC DNA]</scope>
    <source>
        <strain evidence="1 2">BT213</strain>
    </source>
</reference>
<keyword evidence="2" id="KW-1185">Reference proteome</keyword>
<organism evidence="1 2">
    <name type="scientific">Pontibacter fetidus</name>
    <dbReference type="NCBI Taxonomy" id="2700082"/>
    <lineage>
        <taxon>Bacteria</taxon>
        <taxon>Pseudomonadati</taxon>
        <taxon>Bacteroidota</taxon>
        <taxon>Cytophagia</taxon>
        <taxon>Cytophagales</taxon>
        <taxon>Hymenobacteraceae</taxon>
        <taxon>Pontibacter</taxon>
    </lineage>
</organism>
<dbReference type="AlphaFoldDB" id="A0A6B2H519"/>
<gene>
    <name evidence="1" type="ORF">GWO68_05825</name>
</gene>
<dbReference type="EMBL" id="JAAEAA010000006">
    <property type="protein sequence ID" value="NDK55427.1"/>
    <property type="molecule type" value="Genomic_DNA"/>
</dbReference>
<name>A0A6B2H519_9BACT</name>
<protein>
    <submittedName>
        <fullName evidence="1">Uncharacterized protein</fullName>
    </submittedName>
</protein>
<evidence type="ECO:0000313" key="1">
    <source>
        <dbReference type="EMBL" id="NDK55427.1"/>
    </source>
</evidence>
<evidence type="ECO:0000313" key="2">
    <source>
        <dbReference type="Proteomes" id="UP000478546"/>
    </source>
</evidence>
<dbReference type="Proteomes" id="UP000478546">
    <property type="component" value="Unassembled WGS sequence"/>
</dbReference>
<proteinExistence type="predicted"/>